<comment type="subunit">
    <text evidence="5">Component of the origin recognition complex (ORC).</text>
</comment>
<dbReference type="PANTHER" id="PTHR14052:SF0">
    <property type="entry name" value="ORIGIN RECOGNITION COMPLEX SUBUNIT 2"/>
    <property type="match status" value="1"/>
</dbReference>
<feature type="non-terminal residue" evidence="9">
    <location>
        <position position="1"/>
    </location>
</feature>
<keyword evidence="3 5" id="KW-0235">DNA replication</keyword>
<comment type="similarity">
    <text evidence="2 5">Belongs to the ORC2 family.</text>
</comment>
<dbReference type="InterPro" id="IPR056773">
    <property type="entry name" value="WHD_ORC2"/>
</dbReference>
<accession>A0A4P9WY84</accession>
<feature type="domain" description="Origin recognition complex subunit 2 RecA-like" evidence="7">
    <location>
        <begin position="43"/>
        <end position="203"/>
    </location>
</feature>
<organism evidence="9 10">
    <name type="scientific">Caulochytrium protostelioides</name>
    <dbReference type="NCBI Taxonomy" id="1555241"/>
    <lineage>
        <taxon>Eukaryota</taxon>
        <taxon>Fungi</taxon>
        <taxon>Fungi incertae sedis</taxon>
        <taxon>Chytridiomycota</taxon>
        <taxon>Chytridiomycota incertae sedis</taxon>
        <taxon>Chytridiomycetes</taxon>
        <taxon>Caulochytriales</taxon>
        <taxon>Caulochytriaceae</taxon>
        <taxon>Caulochytrium</taxon>
    </lineage>
</organism>
<feature type="domain" description="Origin recognition complex subunit 2 winged-helix" evidence="8">
    <location>
        <begin position="293"/>
        <end position="347"/>
    </location>
</feature>
<evidence type="ECO:0000313" key="10">
    <source>
        <dbReference type="Proteomes" id="UP000274922"/>
    </source>
</evidence>
<dbReference type="InterPro" id="IPR007220">
    <property type="entry name" value="ORC2"/>
</dbReference>
<proteinExistence type="inferred from homology"/>
<dbReference type="GO" id="GO:0005664">
    <property type="term" value="C:nuclear origin of replication recognition complex"/>
    <property type="evidence" value="ECO:0007669"/>
    <property type="project" value="UniProtKB-UniRule"/>
</dbReference>
<dbReference type="Pfam" id="PF04084">
    <property type="entry name" value="RecA-like_ORC2"/>
    <property type="match status" value="1"/>
</dbReference>
<keyword evidence="4 5" id="KW-0539">Nucleus</keyword>
<dbReference type="Proteomes" id="UP000274922">
    <property type="component" value="Unassembled WGS sequence"/>
</dbReference>
<dbReference type="Pfam" id="PF24882">
    <property type="entry name" value="WHD_ORC2"/>
    <property type="match status" value="1"/>
</dbReference>
<dbReference type="OrthoDB" id="346673at2759"/>
<dbReference type="STRING" id="1555241.A0A4P9WY84"/>
<comment type="subcellular location">
    <subcellularLocation>
        <location evidence="1 5">Nucleus</location>
    </subcellularLocation>
</comment>
<dbReference type="EMBL" id="ML014427">
    <property type="protein sequence ID" value="RKO98469.1"/>
    <property type="molecule type" value="Genomic_DNA"/>
</dbReference>
<evidence type="ECO:0000256" key="3">
    <source>
        <dbReference type="ARBA" id="ARBA00022705"/>
    </source>
</evidence>
<protein>
    <recommendedName>
        <fullName evidence="5">Origin recognition complex subunit 2</fullName>
    </recommendedName>
</protein>
<evidence type="ECO:0000256" key="2">
    <source>
        <dbReference type="ARBA" id="ARBA00007421"/>
    </source>
</evidence>
<dbReference type="GO" id="GO:0003688">
    <property type="term" value="F:DNA replication origin binding"/>
    <property type="evidence" value="ECO:0007669"/>
    <property type="project" value="UniProtKB-UniRule"/>
</dbReference>
<dbReference type="InterPro" id="IPR056772">
    <property type="entry name" value="RecA-like_ORC2"/>
</dbReference>
<dbReference type="GO" id="GO:0006260">
    <property type="term" value="P:DNA replication"/>
    <property type="evidence" value="ECO:0007669"/>
    <property type="project" value="UniProtKB-UniRule"/>
</dbReference>
<sequence>YFHRQGRRAHATTDNTLSKLPRLSQQVFQAALAGAPTKHAEEHAQLAALYARLYPQWRFEASQGYNLVFYGYGSKQRVVNRFAQTAFPDHYRLVVNGFMPSVSLAAVLGTLQTRLIGYRGVLGSVTEQVARILAWLSEAQRRLVLVVHTMDGARLRTPAVQVALARLAASPRVTLLATIDHIHAPLLWDARLAAPFRWLWHDCTTLTHYTTETSFEDRLMMQAADRTLQGMAHVIGSLPRPYQQAFFILVRAQAARMAAALTEGGDGDGDGDGDAGARGRGRKRKAASDDAVRYGLTHTEWMRLCTEQLVGNATSLRACLTELKDHDMVTVTSRPAGDLLHIPLDAEGLQEL</sequence>
<reference evidence="10" key="1">
    <citation type="journal article" date="2018" name="Nat. Microbiol.">
        <title>Leveraging single-cell genomics to expand the fungal tree of life.</title>
        <authorList>
            <person name="Ahrendt S.R."/>
            <person name="Quandt C.A."/>
            <person name="Ciobanu D."/>
            <person name="Clum A."/>
            <person name="Salamov A."/>
            <person name="Andreopoulos B."/>
            <person name="Cheng J.F."/>
            <person name="Woyke T."/>
            <person name="Pelin A."/>
            <person name="Henrissat B."/>
            <person name="Reynolds N.K."/>
            <person name="Benny G.L."/>
            <person name="Smith M.E."/>
            <person name="James T.Y."/>
            <person name="Grigoriev I.V."/>
        </authorList>
    </citation>
    <scope>NUCLEOTIDE SEQUENCE [LARGE SCALE GENOMIC DNA]</scope>
    <source>
        <strain evidence="10">ATCC 52028</strain>
    </source>
</reference>
<feature type="non-terminal residue" evidence="9">
    <location>
        <position position="352"/>
    </location>
</feature>
<evidence type="ECO:0000259" key="8">
    <source>
        <dbReference type="Pfam" id="PF24882"/>
    </source>
</evidence>
<evidence type="ECO:0000259" key="7">
    <source>
        <dbReference type="Pfam" id="PF04084"/>
    </source>
</evidence>
<feature type="region of interest" description="Disordered" evidence="6">
    <location>
        <begin position="262"/>
        <end position="284"/>
    </location>
</feature>
<gene>
    <name evidence="9" type="ORF">CXG81DRAFT_5979</name>
</gene>
<evidence type="ECO:0000313" key="9">
    <source>
        <dbReference type="EMBL" id="RKO98469.1"/>
    </source>
</evidence>
<evidence type="ECO:0000256" key="1">
    <source>
        <dbReference type="ARBA" id="ARBA00004123"/>
    </source>
</evidence>
<dbReference type="AlphaFoldDB" id="A0A4P9WY84"/>
<keyword evidence="10" id="KW-1185">Reference proteome</keyword>
<evidence type="ECO:0000256" key="5">
    <source>
        <dbReference type="RuleBase" id="RU368084"/>
    </source>
</evidence>
<evidence type="ECO:0000256" key="6">
    <source>
        <dbReference type="SAM" id="MobiDB-lite"/>
    </source>
</evidence>
<name>A0A4P9WY84_9FUNG</name>
<comment type="function">
    <text evidence="5">Component of the origin recognition complex (ORC) that binds origins of replication. DNA-binding is ATP-dependent. ORC is required to assemble the pre-replication complex necessary to initiate DNA replication.</text>
</comment>
<dbReference type="PANTHER" id="PTHR14052">
    <property type="entry name" value="ORIGIN RECOGNITION COMPLEX SUBUNIT 2"/>
    <property type="match status" value="1"/>
</dbReference>
<evidence type="ECO:0000256" key="4">
    <source>
        <dbReference type="ARBA" id="ARBA00023242"/>
    </source>
</evidence>